<dbReference type="Proteomes" id="UP000053776">
    <property type="component" value="Unassembled WGS sequence"/>
</dbReference>
<keyword evidence="2" id="KW-0472">Membrane</keyword>
<accession>A0A0J9VRI2</accession>
<dbReference type="UniPathway" id="UPA00196"/>
<dbReference type="AlphaFoldDB" id="A0A0J9VRI2"/>
<dbReference type="InterPro" id="IPR019540">
    <property type="entry name" value="PtdIno-glycan_biosynth_class_S"/>
</dbReference>
<feature type="compositionally biased region" description="Gly residues" evidence="1">
    <location>
        <begin position="300"/>
        <end position="311"/>
    </location>
</feature>
<sequence length="782" mass="86477">MNSRTPCVVLYAVSLVVCALVIFSLNRYERQGVPLHKLSSTSALVQEVCNADGRGKPKGGRQNRSIEKVSHLSLNLFIILTDGEGGTDSLGEILQEYFLSQIEFEWRDKPVAQSLSDVKELFYVNPLLINKEQMRSDTSGELANACLGSPPEKGGVHDTLSNRYFICLSENREEKDTSVAFTLKRNNAIHVKFSQGGGGENHPNEHYHLLAEETWRVVKRVFFFKPANRSLFFSPELDLNFYLASSLYNEGNYKRGRHGKGGEGSRSGGETKDPRSDAPKEGGPNGCGSNEGGPKEGGPKEGGPNGCGSNEGGPKEGGPKEGGPNGCGSNEGGPKEGGPNEAASNQSASNQSAPNQSAPHPNVATWDFHNQVYYPYLRNFTEQLLNVFQINVHSQIIANVDLFKISEKVKEAGGKRVIILDRANKLTSVFDEVTFGDILSKPTYHIPKSINLMAVFPSGGEIHFYNPPTGRLETTVSFAEWGVVHVNNSLQRGDTSQKKQGEKKERKKELTDVSEEAPLISGLFISHLRQLLGLVPNFSNYIYTIFDVEEYTVQYVRSESTDEGNSFLYSIRREDNLVFSFSYETPMRSGIFRFEILALMREAYIYYVVESLTNLGKFVSLTKVSIYFRVPPHALHVFNDTLEKVKCSLDLMRGADGCKISHLGRSVREVLQSYGGKDQAKSGGGTSGGTHEGGGEDNRRAEAALLRETYFRAAIILAQSAYQDSLQLLSDDAFSIYDILSKDFLLASVLPVLIPYAIPVTFSLFRELFRSIKLAKEKRKVD</sequence>
<evidence type="ECO:0000256" key="1">
    <source>
        <dbReference type="SAM" id="MobiDB-lite"/>
    </source>
</evidence>
<evidence type="ECO:0000256" key="2">
    <source>
        <dbReference type="SAM" id="Phobius"/>
    </source>
</evidence>
<proteinExistence type="predicted"/>
<feature type="compositionally biased region" description="Gly residues" evidence="1">
    <location>
        <begin position="320"/>
        <end position="331"/>
    </location>
</feature>
<evidence type="ECO:0000313" key="4">
    <source>
        <dbReference type="Proteomes" id="UP000053776"/>
    </source>
</evidence>
<feature type="compositionally biased region" description="Basic and acidic residues" evidence="1">
    <location>
        <begin position="269"/>
        <end position="280"/>
    </location>
</feature>
<dbReference type="GO" id="GO:0006506">
    <property type="term" value="P:GPI anchor biosynthetic process"/>
    <property type="evidence" value="ECO:0007669"/>
    <property type="project" value="UniProtKB-UniPathway"/>
</dbReference>
<organism evidence="3 4">
    <name type="scientific">Plasmodium vivax Mauritania I</name>
    <dbReference type="NCBI Taxonomy" id="1035515"/>
    <lineage>
        <taxon>Eukaryota</taxon>
        <taxon>Sar</taxon>
        <taxon>Alveolata</taxon>
        <taxon>Apicomplexa</taxon>
        <taxon>Aconoidasida</taxon>
        <taxon>Haemosporida</taxon>
        <taxon>Plasmodiidae</taxon>
        <taxon>Plasmodium</taxon>
        <taxon>Plasmodium (Plasmodium)</taxon>
    </lineage>
</organism>
<gene>
    <name evidence="3" type="ORF">PVMG_03569</name>
</gene>
<feature type="transmembrane region" description="Helical" evidence="2">
    <location>
        <begin position="744"/>
        <end position="769"/>
    </location>
</feature>
<dbReference type="OrthoDB" id="371019at2759"/>
<feature type="region of interest" description="Disordered" evidence="1">
    <location>
        <begin position="675"/>
        <end position="697"/>
    </location>
</feature>
<dbReference type="GO" id="GO:0042765">
    <property type="term" value="C:GPI-anchor transamidase complex"/>
    <property type="evidence" value="ECO:0007669"/>
    <property type="project" value="InterPro"/>
</dbReference>
<feature type="compositionally biased region" description="Gly residues" evidence="1">
    <location>
        <begin position="682"/>
        <end position="692"/>
    </location>
</feature>
<keyword evidence="2" id="KW-0812">Transmembrane</keyword>
<keyword evidence="2" id="KW-1133">Transmembrane helix</keyword>
<reference evidence="3 4" key="1">
    <citation type="submission" date="2011-08" db="EMBL/GenBank/DDBJ databases">
        <title>The Genome Sequence of Plasmodium vivax Mauritania I.</title>
        <authorList>
            <consortium name="The Broad Institute Genome Sequencing Platform"/>
            <consortium name="The Broad Institute Genome Sequencing Center for Infectious Disease"/>
            <person name="Neafsey D."/>
            <person name="Carlton J."/>
            <person name="Barnwell J."/>
            <person name="Collins W."/>
            <person name="Escalante A."/>
            <person name="Mullikin J."/>
            <person name="Saul A."/>
            <person name="Guigo R."/>
            <person name="Camara F."/>
            <person name="Young S.K."/>
            <person name="Zeng Q."/>
            <person name="Gargeya S."/>
            <person name="Fitzgerald M."/>
            <person name="Haas B."/>
            <person name="Abouelleil A."/>
            <person name="Alvarado L."/>
            <person name="Arachchi H.M."/>
            <person name="Berlin A."/>
            <person name="Brown A."/>
            <person name="Chapman S.B."/>
            <person name="Chen Z."/>
            <person name="Dunbar C."/>
            <person name="Freedman E."/>
            <person name="Gearin G."/>
            <person name="Gellesch M."/>
            <person name="Goldberg J."/>
            <person name="Griggs A."/>
            <person name="Gujja S."/>
            <person name="Heiman D."/>
            <person name="Howarth C."/>
            <person name="Larson L."/>
            <person name="Lui A."/>
            <person name="MacDonald P.J.P."/>
            <person name="Montmayeur A."/>
            <person name="Murphy C."/>
            <person name="Neiman D."/>
            <person name="Pearson M."/>
            <person name="Priest M."/>
            <person name="Roberts A."/>
            <person name="Saif S."/>
            <person name="Shea T."/>
            <person name="Shenoy N."/>
            <person name="Sisk P."/>
            <person name="Stolte C."/>
            <person name="Sykes S."/>
            <person name="Wortman J."/>
            <person name="Nusbaum C."/>
            <person name="Birren B."/>
        </authorList>
    </citation>
    <scope>NUCLEOTIDE SEQUENCE [LARGE SCALE GENOMIC DNA]</scope>
    <source>
        <strain evidence="3 4">Mauritania I</strain>
    </source>
</reference>
<dbReference type="EMBL" id="KQ235117">
    <property type="protein sequence ID" value="KMZ90008.1"/>
    <property type="molecule type" value="Genomic_DNA"/>
</dbReference>
<dbReference type="Pfam" id="PF10510">
    <property type="entry name" value="PIG-S"/>
    <property type="match status" value="1"/>
</dbReference>
<feature type="region of interest" description="Disordered" evidence="1">
    <location>
        <begin position="252"/>
        <end position="363"/>
    </location>
</feature>
<name>A0A0J9VRI2_PLAVI</name>
<evidence type="ECO:0000313" key="3">
    <source>
        <dbReference type="EMBL" id="KMZ90008.1"/>
    </source>
</evidence>
<dbReference type="GO" id="GO:0016255">
    <property type="term" value="P:attachment of GPI anchor to protein"/>
    <property type="evidence" value="ECO:0007669"/>
    <property type="project" value="InterPro"/>
</dbReference>
<protein>
    <submittedName>
        <fullName evidence="3">Uncharacterized protein</fullName>
    </submittedName>
</protein>
<feature type="compositionally biased region" description="Low complexity" evidence="1">
    <location>
        <begin position="337"/>
        <end position="359"/>
    </location>
</feature>
<feature type="transmembrane region" description="Helical" evidence="2">
    <location>
        <begin position="7"/>
        <end position="25"/>
    </location>
</feature>